<dbReference type="Proteomes" id="UP000325788">
    <property type="component" value="Unassembled WGS sequence"/>
</dbReference>
<dbReference type="RefSeq" id="WP_016168818.1">
    <property type="nucleotide sequence ID" value="NZ_BBNK01000001.1"/>
</dbReference>
<dbReference type="PANTHER" id="PTHR34980:SF3">
    <property type="entry name" value="BLR8105 PROTEIN"/>
    <property type="match status" value="1"/>
</dbReference>
<gene>
    <name evidence="2" type="ORF">F4W09_07420</name>
</gene>
<evidence type="ECO:0000313" key="3">
    <source>
        <dbReference type="Proteomes" id="UP000325788"/>
    </source>
</evidence>
<dbReference type="AlphaFoldDB" id="A0A5N4WM18"/>
<dbReference type="GO" id="GO:0005886">
    <property type="term" value="C:plasma membrane"/>
    <property type="evidence" value="ECO:0007669"/>
    <property type="project" value="TreeGrafter"/>
</dbReference>
<dbReference type="EMBL" id="VXLD01000003">
    <property type="protein sequence ID" value="KAB1856803.1"/>
    <property type="molecule type" value="Genomic_DNA"/>
</dbReference>
<protein>
    <submittedName>
        <fullName evidence="2">DUF805 domain-containing protein</fullName>
    </submittedName>
</protein>
<organism evidence="2 3">
    <name type="scientific">Acinetobacter tandoii</name>
    <dbReference type="NCBI Taxonomy" id="202954"/>
    <lineage>
        <taxon>Bacteria</taxon>
        <taxon>Pseudomonadati</taxon>
        <taxon>Pseudomonadota</taxon>
        <taxon>Gammaproteobacteria</taxon>
        <taxon>Moraxellales</taxon>
        <taxon>Moraxellaceae</taxon>
        <taxon>Acinetobacter</taxon>
    </lineage>
</organism>
<feature type="transmembrane region" description="Helical" evidence="1">
    <location>
        <begin position="150"/>
        <end position="172"/>
    </location>
</feature>
<feature type="transmembrane region" description="Helical" evidence="1">
    <location>
        <begin position="33"/>
        <end position="60"/>
    </location>
</feature>
<accession>A0A5N4WM18</accession>
<sequence length="193" mass="21893">MSTPQTSPFFSRNVSPQNENPLSMQGRFGRLSLIAWSGFLNLITFFATLALSLFLGIFNFSTYSLESNVLQTFLSVAGLGFWVIFILYFYFSLVIMIRRLHDLNKSGWMLLLFLIPLVNFFMAFYVLLASGTAGLNQYGAPRTTPVWEKILAWLMIILFVLSFMASGSFISYMMGAGELETPQEVIQKGTEYF</sequence>
<feature type="transmembrane region" description="Helical" evidence="1">
    <location>
        <begin position="72"/>
        <end position="96"/>
    </location>
</feature>
<dbReference type="InterPro" id="IPR008523">
    <property type="entry name" value="DUF805"/>
</dbReference>
<name>A0A5N4WM18_9GAMM</name>
<comment type="caution">
    <text evidence="2">The sequence shown here is derived from an EMBL/GenBank/DDBJ whole genome shotgun (WGS) entry which is preliminary data.</text>
</comment>
<dbReference type="Pfam" id="PF05656">
    <property type="entry name" value="DUF805"/>
    <property type="match status" value="1"/>
</dbReference>
<evidence type="ECO:0000313" key="2">
    <source>
        <dbReference type="EMBL" id="KAB1856803.1"/>
    </source>
</evidence>
<reference evidence="2 3" key="1">
    <citation type="submission" date="2019-09" db="EMBL/GenBank/DDBJ databases">
        <title>Draft genome sequence of Acinetobacter tandoii W4-4-4 isolated from environmental water sample.</title>
        <authorList>
            <person name="Wee S.K."/>
            <person name="Yan B."/>
            <person name="Mustaffa S.B."/>
            <person name="Yap E.P.H."/>
        </authorList>
    </citation>
    <scope>NUCLEOTIDE SEQUENCE [LARGE SCALE GENOMIC DNA]</scope>
    <source>
        <strain evidence="2 3">W4-4-4</strain>
    </source>
</reference>
<proteinExistence type="predicted"/>
<keyword evidence="1" id="KW-1133">Transmembrane helix</keyword>
<keyword evidence="1" id="KW-0812">Transmembrane</keyword>
<dbReference type="PANTHER" id="PTHR34980">
    <property type="entry name" value="INNER MEMBRANE PROTEIN-RELATED-RELATED"/>
    <property type="match status" value="1"/>
</dbReference>
<keyword evidence="1" id="KW-0472">Membrane</keyword>
<feature type="transmembrane region" description="Helical" evidence="1">
    <location>
        <begin position="108"/>
        <end position="130"/>
    </location>
</feature>
<evidence type="ECO:0000256" key="1">
    <source>
        <dbReference type="SAM" id="Phobius"/>
    </source>
</evidence>